<dbReference type="EMBL" id="JAQQXR010000001">
    <property type="protein sequence ID" value="MDC8755967.1"/>
    <property type="molecule type" value="Genomic_DNA"/>
</dbReference>
<dbReference type="PANTHER" id="PTHR34475:SF1">
    <property type="entry name" value="CYTOSKELETON PROTEIN RODZ"/>
    <property type="match status" value="1"/>
</dbReference>
<dbReference type="PANTHER" id="PTHR34475">
    <property type="match status" value="1"/>
</dbReference>
<dbReference type="InterPro" id="IPR025194">
    <property type="entry name" value="RodZ-like_C"/>
</dbReference>
<protein>
    <submittedName>
        <fullName evidence="3">DUF4115 domain-containing protein</fullName>
    </submittedName>
</protein>
<dbReference type="Pfam" id="PF13464">
    <property type="entry name" value="RodZ_C"/>
    <property type="match status" value="1"/>
</dbReference>
<comment type="caution">
    <text evidence="3">The sequence shown here is derived from an EMBL/GenBank/DDBJ whole genome shotgun (WGS) entry which is preliminary data.</text>
</comment>
<evidence type="ECO:0000256" key="1">
    <source>
        <dbReference type="SAM" id="MobiDB-lite"/>
    </source>
</evidence>
<feature type="region of interest" description="Disordered" evidence="1">
    <location>
        <begin position="1"/>
        <end position="29"/>
    </location>
</feature>
<keyword evidence="4" id="KW-1185">Reference proteome</keyword>
<sequence>PAEAAPPAIAPAPAPAAAVPPPAPVPAPAAATNNALVLTTTQDSWVEIRRSGAAPLISRIVKAGNTETFDITGPVMLVVGKPAGVEASLRGAKLELTPVPGGTTSRLNIK</sequence>
<accession>A0ABT5JWQ5</accession>
<evidence type="ECO:0000259" key="2">
    <source>
        <dbReference type="Pfam" id="PF13464"/>
    </source>
</evidence>
<evidence type="ECO:0000313" key="3">
    <source>
        <dbReference type="EMBL" id="MDC8755967.1"/>
    </source>
</evidence>
<dbReference type="Proteomes" id="UP001221208">
    <property type="component" value="Unassembled WGS sequence"/>
</dbReference>
<reference evidence="3 4" key="1">
    <citation type="submission" date="2022-10" db="EMBL/GenBank/DDBJ databases">
        <title>Janthinobacterium sp. hw3 Genome sequencing.</title>
        <authorList>
            <person name="Park S."/>
        </authorList>
    </citation>
    <scope>NUCLEOTIDE SEQUENCE [LARGE SCALE GENOMIC DNA]</scope>
    <source>
        <strain evidence="4">hw3</strain>
    </source>
</reference>
<name>A0ABT5JWQ5_9BURK</name>
<evidence type="ECO:0000313" key="4">
    <source>
        <dbReference type="Proteomes" id="UP001221208"/>
    </source>
</evidence>
<dbReference type="RefSeq" id="WP_273668599.1">
    <property type="nucleotide sequence ID" value="NZ_JAQQXR010000001.1"/>
</dbReference>
<organism evidence="3 4">
    <name type="scientific">Janthinobacterium fluminis</name>
    <dbReference type="NCBI Taxonomy" id="2987524"/>
    <lineage>
        <taxon>Bacteria</taxon>
        <taxon>Pseudomonadati</taxon>
        <taxon>Pseudomonadota</taxon>
        <taxon>Betaproteobacteria</taxon>
        <taxon>Burkholderiales</taxon>
        <taxon>Oxalobacteraceae</taxon>
        <taxon>Janthinobacterium</taxon>
    </lineage>
</organism>
<feature type="non-terminal residue" evidence="3">
    <location>
        <position position="1"/>
    </location>
</feature>
<dbReference type="InterPro" id="IPR050400">
    <property type="entry name" value="Bact_Cytoskel_RodZ"/>
</dbReference>
<proteinExistence type="predicted"/>
<gene>
    <name evidence="3" type="ORF">OIK44_00005</name>
</gene>
<feature type="domain" description="Cytoskeleton protein RodZ-like C-terminal" evidence="2">
    <location>
        <begin position="37"/>
        <end position="107"/>
    </location>
</feature>
<feature type="compositionally biased region" description="Pro residues" evidence="1">
    <location>
        <begin position="8"/>
        <end position="27"/>
    </location>
</feature>